<dbReference type="AlphaFoldDB" id="A0A0G1BM50"/>
<keyword evidence="1" id="KW-1133">Transmembrane helix</keyword>
<organism evidence="3 4">
    <name type="scientific">Candidatus Nomurabacteria bacterium GW2011_GWC2_42_20</name>
    <dbReference type="NCBI Taxonomy" id="1618756"/>
    <lineage>
        <taxon>Bacteria</taxon>
        <taxon>Candidatus Nomuraibacteriota</taxon>
    </lineage>
</organism>
<feature type="domain" description="Transcriptional repressor PaaX-like central Cas2-like" evidence="2">
    <location>
        <begin position="100"/>
        <end position="173"/>
    </location>
</feature>
<evidence type="ECO:0000313" key="3">
    <source>
        <dbReference type="EMBL" id="KKS47346.1"/>
    </source>
</evidence>
<evidence type="ECO:0000313" key="4">
    <source>
        <dbReference type="Proteomes" id="UP000034704"/>
    </source>
</evidence>
<dbReference type="PANTHER" id="PTHR30319">
    <property type="entry name" value="PHENYLACETIC ACID REGULATOR-RELATED TRANSCRIPTIONAL REPRESSOR"/>
    <property type="match status" value="1"/>
</dbReference>
<dbReference type="Gene3D" id="3.30.70.2650">
    <property type="match status" value="1"/>
</dbReference>
<gene>
    <name evidence="3" type="ORF">UV12_C0008G0014</name>
</gene>
<dbReference type="GO" id="GO:0006351">
    <property type="term" value="P:DNA-templated transcription"/>
    <property type="evidence" value="ECO:0007669"/>
    <property type="project" value="TreeGrafter"/>
</dbReference>
<accession>A0A0G1BM50</accession>
<dbReference type="Pfam" id="PF20803">
    <property type="entry name" value="PaaX_M"/>
    <property type="match status" value="1"/>
</dbReference>
<keyword evidence="1" id="KW-0472">Membrane</keyword>
<feature type="transmembrane region" description="Helical" evidence="1">
    <location>
        <begin position="14"/>
        <end position="35"/>
    </location>
</feature>
<dbReference type="PANTHER" id="PTHR30319:SF1">
    <property type="entry name" value="TRANSCRIPTIONAL REPRESSOR PAAX"/>
    <property type="match status" value="1"/>
</dbReference>
<dbReference type="SUPFAM" id="SSF143430">
    <property type="entry name" value="TTP0101/SSO1404-like"/>
    <property type="match status" value="1"/>
</dbReference>
<dbReference type="InterPro" id="IPR048846">
    <property type="entry name" value="PaaX-like_central"/>
</dbReference>
<proteinExistence type="predicted"/>
<name>A0A0G1BM50_9BACT</name>
<protein>
    <submittedName>
        <fullName evidence="3">Transcriptional regulator, PaaX family</fullName>
    </submittedName>
</protein>
<evidence type="ECO:0000256" key="1">
    <source>
        <dbReference type="SAM" id="Phobius"/>
    </source>
</evidence>
<sequence length="184" mass="21425">MAMKNTTKDDVLEIVFSTLLTVGVLAVAVTMPNAVQLFKYFGKRTPKEQWHMRRSVSSLEKRGFVRRKRVQGEEYYTLTSTGRERAMRYKLKSMTIERPPKWDGLWRIVMFDIPEDKKLARRSIGHAIQKLGCLQYQKSVFITPYSCSKEIDFAGECYGVRKHIRIITANDVEGVNCIRKHFNI</sequence>
<keyword evidence="1" id="KW-0812">Transmembrane</keyword>
<dbReference type="STRING" id="1618756.UV12_C0008G0014"/>
<comment type="caution">
    <text evidence="3">The sequence shown here is derived from an EMBL/GenBank/DDBJ whole genome shotgun (WGS) entry which is preliminary data.</text>
</comment>
<dbReference type="Proteomes" id="UP000034704">
    <property type="component" value="Unassembled WGS sequence"/>
</dbReference>
<evidence type="ECO:0000259" key="2">
    <source>
        <dbReference type="Pfam" id="PF20803"/>
    </source>
</evidence>
<reference evidence="3 4" key="1">
    <citation type="journal article" date="2015" name="Nature">
        <title>rRNA introns, odd ribosomes, and small enigmatic genomes across a large radiation of phyla.</title>
        <authorList>
            <person name="Brown C.T."/>
            <person name="Hug L.A."/>
            <person name="Thomas B.C."/>
            <person name="Sharon I."/>
            <person name="Castelle C.J."/>
            <person name="Singh A."/>
            <person name="Wilkins M.J."/>
            <person name="Williams K.H."/>
            <person name="Banfield J.F."/>
        </authorList>
    </citation>
    <scope>NUCLEOTIDE SEQUENCE [LARGE SCALE GENOMIC DNA]</scope>
</reference>
<dbReference type="EMBL" id="LCDG01000008">
    <property type="protein sequence ID" value="KKS47346.1"/>
    <property type="molecule type" value="Genomic_DNA"/>
</dbReference>